<keyword evidence="5" id="KW-0965">Cell junction</keyword>
<reference evidence="7 8" key="2">
    <citation type="submission" date="2017-04" db="EMBL/GenBank/DDBJ databases">
        <title>CpG methylation of centromeres and impact of large insertions on vertebrate speciation.</title>
        <authorList>
            <person name="Ichikawa K."/>
            <person name="Yoshimura J."/>
            <person name="Morishita S."/>
        </authorList>
    </citation>
    <scope>NUCLEOTIDE SEQUENCE</scope>
    <source>
        <strain evidence="7 8">HSOK</strain>
    </source>
</reference>
<comment type="subcellular location">
    <subcellularLocation>
        <location evidence="1">Cell junction</location>
    </subcellularLocation>
</comment>
<dbReference type="PANTHER" id="PTHR23169:SF21">
    <property type="entry name" value="EPIPLAKIN"/>
    <property type="match status" value="1"/>
</dbReference>
<keyword evidence="6" id="KW-0175">Coiled coil</keyword>
<evidence type="ECO:0000256" key="5">
    <source>
        <dbReference type="ARBA" id="ARBA00022949"/>
    </source>
</evidence>
<dbReference type="PANTHER" id="PTHR23169">
    <property type="entry name" value="ENVOPLAKIN"/>
    <property type="match status" value="1"/>
</dbReference>
<evidence type="ECO:0000256" key="4">
    <source>
        <dbReference type="ARBA" id="ARBA00022737"/>
    </source>
</evidence>
<dbReference type="SUPFAM" id="SSF75399">
    <property type="entry name" value="Plakin repeat"/>
    <property type="match status" value="10"/>
</dbReference>
<reference evidence="7" key="4">
    <citation type="submission" date="2025-09" db="UniProtKB">
        <authorList>
            <consortium name="Ensembl"/>
        </authorList>
    </citation>
    <scope>IDENTIFICATION</scope>
    <source>
        <strain evidence="7">HSOK</strain>
    </source>
</reference>
<reference key="1">
    <citation type="journal article" date="2007" name="Nature">
        <title>The medaka draft genome and insights into vertebrate genome evolution.</title>
        <authorList>
            <person name="Kasahara M."/>
            <person name="Naruse K."/>
            <person name="Sasaki S."/>
            <person name="Nakatani Y."/>
            <person name="Qu W."/>
            <person name="Ahsan B."/>
            <person name="Yamada T."/>
            <person name="Nagayasu Y."/>
            <person name="Doi K."/>
            <person name="Kasai Y."/>
            <person name="Jindo T."/>
            <person name="Kobayashi D."/>
            <person name="Shimada A."/>
            <person name="Toyoda A."/>
            <person name="Kuroki Y."/>
            <person name="Fujiyama A."/>
            <person name="Sasaki T."/>
            <person name="Shimizu A."/>
            <person name="Asakawa S."/>
            <person name="Shimizu N."/>
            <person name="Hashimoto S."/>
            <person name="Yang J."/>
            <person name="Lee Y."/>
            <person name="Matsushima K."/>
            <person name="Sugano S."/>
            <person name="Sakaizumi M."/>
            <person name="Narita T."/>
            <person name="Ohishi K."/>
            <person name="Haga S."/>
            <person name="Ohta F."/>
            <person name="Nomoto H."/>
            <person name="Nogata K."/>
            <person name="Morishita T."/>
            <person name="Endo T."/>
            <person name="Shin-I T."/>
            <person name="Takeda H."/>
            <person name="Morishita S."/>
            <person name="Kohara Y."/>
        </authorList>
    </citation>
    <scope>NUCLEOTIDE SEQUENCE [LARGE SCALE GENOMIC DNA]</scope>
    <source>
        <strain>Hd-rR</strain>
    </source>
</reference>
<keyword evidence="4" id="KW-0677">Repeat</keyword>
<dbReference type="GO" id="GO:0042995">
    <property type="term" value="C:cell projection"/>
    <property type="evidence" value="ECO:0007669"/>
    <property type="project" value="UniProtKB-SubCell"/>
</dbReference>
<dbReference type="SMART" id="SM00250">
    <property type="entry name" value="PLEC"/>
    <property type="match status" value="50"/>
</dbReference>
<proteinExistence type="inferred from homology"/>
<reference evidence="7" key="3">
    <citation type="submission" date="2025-08" db="UniProtKB">
        <authorList>
            <consortium name="Ensembl"/>
        </authorList>
    </citation>
    <scope>IDENTIFICATION</scope>
    <source>
        <strain evidence="7">HSOK</strain>
    </source>
</reference>
<evidence type="ECO:0000313" key="8">
    <source>
        <dbReference type="Proteomes" id="UP000265200"/>
    </source>
</evidence>
<evidence type="ECO:0000256" key="2">
    <source>
        <dbReference type="ARBA" id="ARBA00009109"/>
    </source>
</evidence>
<dbReference type="FunFam" id="3.90.1290.10:FF:000001">
    <property type="entry name" value="Plectin a"/>
    <property type="match status" value="10"/>
</dbReference>
<comment type="similarity">
    <text evidence="2">Belongs to the plakin or cytolinker family.</text>
</comment>
<name>A0A3P9H5Q8_ORYLA</name>
<dbReference type="Proteomes" id="UP000265200">
    <property type="component" value="Chromosome 11"/>
</dbReference>
<evidence type="ECO:0000256" key="6">
    <source>
        <dbReference type="ARBA" id="ARBA00023054"/>
    </source>
</evidence>
<dbReference type="Pfam" id="PF00681">
    <property type="entry name" value="Plectin"/>
    <property type="match status" value="20"/>
</dbReference>
<organism evidence="7 8">
    <name type="scientific">Oryzias latipes</name>
    <name type="common">Japanese rice fish</name>
    <name type="synonym">Japanese killifish</name>
    <dbReference type="NCBI Taxonomy" id="8090"/>
    <lineage>
        <taxon>Eukaryota</taxon>
        <taxon>Metazoa</taxon>
        <taxon>Chordata</taxon>
        <taxon>Craniata</taxon>
        <taxon>Vertebrata</taxon>
        <taxon>Euteleostomi</taxon>
        <taxon>Actinopterygii</taxon>
        <taxon>Neopterygii</taxon>
        <taxon>Teleostei</taxon>
        <taxon>Neoteleostei</taxon>
        <taxon>Acanthomorphata</taxon>
        <taxon>Ovalentaria</taxon>
        <taxon>Atherinomorphae</taxon>
        <taxon>Beloniformes</taxon>
        <taxon>Adrianichthyidae</taxon>
        <taxon>Oryziinae</taxon>
        <taxon>Oryzias</taxon>
    </lineage>
</organism>
<accession>A0A3P9H5Q8</accession>
<dbReference type="Gene3D" id="3.90.1290.10">
    <property type="entry name" value="Plakin repeat"/>
    <property type="match status" value="10"/>
</dbReference>
<dbReference type="GO" id="GO:0045104">
    <property type="term" value="P:intermediate filament cytoskeleton organization"/>
    <property type="evidence" value="ECO:0007669"/>
    <property type="project" value="InterPro"/>
</dbReference>
<dbReference type="InterPro" id="IPR043197">
    <property type="entry name" value="Plakin"/>
</dbReference>
<evidence type="ECO:0000313" key="7">
    <source>
        <dbReference type="Ensembl" id="ENSORLP00015002819.1"/>
    </source>
</evidence>
<dbReference type="Ensembl" id="ENSORLT00015010319.1">
    <property type="protein sequence ID" value="ENSORLP00015002819.1"/>
    <property type="gene ID" value="ENSORLG00015003535.1"/>
</dbReference>
<keyword evidence="3" id="KW-0597">Phosphoprotein</keyword>
<dbReference type="GO" id="GO:0070161">
    <property type="term" value="C:anchoring junction"/>
    <property type="evidence" value="ECO:0007669"/>
    <property type="project" value="UniProtKB-SubCell"/>
</dbReference>
<dbReference type="GO" id="GO:0005856">
    <property type="term" value="C:cytoskeleton"/>
    <property type="evidence" value="ECO:0007669"/>
    <property type="project" value="UniProtKB-SubCell"/>
</dbReference>
<evidence type="ECO:0000256" key="1">
    <source>
        <dbReference type="ARBA" id="ARBA00004282"/>
    </source>
</evidence>
<dbReference type="InterPro" id="IPR035915">
    <property type="entry name" value="Plakin_repeat_sf"/>
</dbReference>
<sequence>CNPDNIDSFRRALCNQTWKEVYVFTNVNAAYDAFLQQYIELDNLNCPMIKIKKCTIQTYCVFNITEIKVSLSLSLLETPSEMEKTAVDSFSSKTSIRTTITEVTSFQGIRKDVTASELLQSKIIDENTFKDLSAGKLTVAEISEKDSVRKYLEGTNSIAGVYLQATKETLSIQEAKSRGLLTPGTSLVLLEAQAATGFVIDPVKNKKLSVEEAVAQGVVGKEWKNKLLSAERAVTGYKDPYTGDTVSLFQALKKDLIVKDHGIRLLEAQIATGGIIDPVYSHRVPVQVAYERGYFDEEMNQILSDPDDDTKGFFDPNTQENLTYLQLIERCTTDPVTGLSLLVIVKKGEFYFFVDEATKLILKSTTTTKAGGKYRGTTVSLWDLLYSKYITEEKRRELVQQYKTGTITIKQFMDSVLKIVEEQTASQMEKTAVDSSSSNTSIRTTITEVTTFQGIRKDVTASELLQSKIIDENTFKDLSAGKLTVAEISEKDSVRKYLEGTNSIAGVYLQATKETLSIQEAKSRGLLTPGTSLVLLEAQAATGFVIDPVKNKKLSVEEAVAQGVVGKEWKNKLLSAERAVTGYKDPYTGDTISLFQALKKDLIVKDHGIRLLEAQIATGGIIDPVYSHRVPVQVAYERGYFDEEMNQILSDPDDDTKGFFDPNTQENLTYLQLIERCTTDPVTGLSLLVIVKKGEFYFFVDEATKLILKSTTTTKAGGKYRGTTVSLWDLLYSKYITEEKRRELVQQYKTGTITIKQFMDSVLKIVEEQTASQMEKTAVDSSSSNTSIRTTITEVTTFQGIRKDVTASELLQSKIIDENTFKDLSAGKLTVAEISEKDSVRKYLEGTNSIAGVYLQATKETLSIQEAKSRGLLTPGTSLVLLEAQAATGFVIDPVKNKKLSVEEAVAQGVVGKEWKNKLLSAERAVTGYKDPYTGDTISLFQALKKDLIVKDHGIRLLEAQIATGGIIDPVYSHRVPVQVAYERGYFDEEMNQILSDPDDDTKGFFDPNTQENLTYLQLIERCTTDPVTGLSLLVIVKKGEFYFFVDEATKLILKSTTTTKAGGKYRGTTVSLWDLLYSKYITEEKRRELVQQYKTGTITIKQFMDSVLKIVEEQTACQMEKTAVDSSSSNTSIRTTITEVTTFQGIRKDVTASELLQSKIIDENTFKDLSAGKLTVAEISEKDSVRKYLEGTNSIAGVYLQATKETLSIQEAKSRGLLTPGTSLVLLEAQAATGFVIDPVKNKKLSVEEAVAQGVVGNEWKNKLLSAERAVTGYKDPYTGDTISLFQALKKDLIVKDHGIRLLEAQIATGGIIDPVYSHRVPVQVAYERGYFDEEMNQILSDPDDDTKGFFDPNTQENLTYLQLIERCTTDPVTGLSLLVIVKKGEFYFFVDEATKLILKSTTTTKAGGKYRGTTVSLWDLLYSKYITEEKRRELVQQYKTGTITIKQFMDSVLKIVEEQTACQMEKTAVDSSSSNTSIRTTITEVTTFQGIRKDVTASELLQSKIIDENTFKDLSAGKLTVAEISEKDSVRKYLEGTNSIAGVYLQATKETLSIQEAKSRGLLTPGTSLVLLEAQAATGFVIDPVKNKKLSVEEAVAQGVVGNEWKNKLLSAERAVTGYKDPYTGDTISLFQALKKDLIVKDHGIRLLEAQIATGGIIDPVYSHRVPVQVAYERGYFDEEMNQILSDPDDDTKGFFDPNTQENLTYLQLIERCTTDPVTGLSLLVIVKKGEFYFFVDEATKLILKSTTTTKAGGKYRGTTVSLWDLLYSKYITEEKRRELVQQYKTGTITIKQFMDSVLKIVEEQTASQMEKTAVDSSSSNTSIRTTITEVTTFQGIRKDVTASELLQSKIIDENTFKDLSAGKLTVAEISEKDSVRKYLEGTNSIAGVYLQATKETLSIQEAKSRGLLTPGTSLVLLEAQAATGFVIDPVKNKKLSVEEAVAQGVVGNEWKNKLLSAERAVTGYKDPYTGDTISLFQALKKDLIVKDHGIRLLEAQIATGGIIDPVYSHRVPVQVAYERGYFDEEMNQILSDPDDDTKGFFDPNTQENLTYLQLIERCTTDPVTGLSLLVIVKKGEFYFFVDEATKLILKSTTTTKAGGKYRGTTVSLWDLLYSKYITEEKRRELVQQYKTGTITIKQFMDSVLKIVEEQTACQMEKTAVDSSSSNTSIRTTITEVTTFQGIRKDVTASELLQSKIIDENTFKDLSAGKLTVAEISEKDSVRKYLEGTNSIAGVYLQATKETLSIQEAKSRGLLTPGTSLVLLEAQAATGFVIDPVKNKKLSVEEAVAQGVVGNEWKNKLLSAERAVTGYKDPYTGDTISLFQALKKDLIVKDHGIRLLEAQIATGGIIDPVYSHRVPVQVAYQRGYFDEEMNQILSDPDDDTKGFFDPNTQENLTYLQLIERCTTDPVTGLSLLVIVKKGEFYFFVDEATKLILKSTTTTKAGGKYRGTTVSLWDLLYSKYITEEKRRELVQQYKTGTITIKQFMDSVLKIVEEQTASQMEKTAVDSSSSNTSIRTTITEVTTFQGIRKDVTASELLQSKIIDENTFKDLSAGKLTVAEISEKDSVRKYLEGTNSIAGVYLQATKETLSIQEAKSRGLLTPGTSLVLLEAQAATGFVIDPVKNKKLSVEEAVAQGVVGNEWKNKLLSAERAVTGYKDPNTGDTISLFQALKKDLIVKDHGIRLLEAQIATGGIIDPVYSHRVPVQVAYERGYFDEEMNQILSDPDDDTKGFFDPNTQENLTYLQLIERCTTDPVTGLSLLVIVKKGEFYFFVDEATKLILKSTTTTKAGGKYRGTTVSLWDLLYSKYITEEKRRELVQQYKTGTITIKQFMDSVLKIVEEQTASQMEKTAVDSSSSNTSIRTTITEVTTFQGIRKDVTASELLQSKIIDENTFKDLSAGKLTVAEISEKDSVRKYLEGTNSIAGVYLQATKETLSIQEAKSRGLLTPGTSLVLLEAQAATGFVIDPVKNKKLSVEEAVAQGVVGNEWKNKLLSAERAVTGYKDPYTGDTISLFQALKKDLIVKDHGIRLLEAQIATGGIIDPVYSHRVPVQVAYQRGYFDEEMNQILSDPDDDTKGFFDPNTQENLTYLQLIERCTTDPVTGLSLLVIVKKGEFYFFVDEATKLILKSTTTTKAGGKYRGTTVSLWDLLYSKYITEEKRRELVQQYKTGTITIKQFMDSVLKIVEEQTASQMEKTAVDSSSSNTSIRTTITEVTTFQGIRKDVTASELLQSKIIDENTFKDLSAGKLTVAEISEKDSVRKYLEGTNSIAGVYLQATKETLSIQEAKSRGLLKPGTSLVLLEAQAATGFVIDPVKNKKLSVEEAVAQGVVGKEWKNKLLSAERAVTGYKDPYTGDTISLFQALKKDFIVKDHGIRLLEAQIATGGIIDPVYSHRVPVQVAYERGYFDEEMNQILSDPDDDTKGFFDPNTKENLTYLQLIERCTTDPVTGLSLLVIVKKGEFYFFVDEATKLILKSTTTTKAGGKYRGTTVSLWDLLYSKYITEEKRRELVQQYKTGTITIKQFMDSVLNIVEEQTYFQTIKDMVSQRYEEEKEKTKKDLQSAVAVTLTADMWTSMNMEAYLAVTGHYVDKESHELHSSVLAVQHVPQNTLQKTLPRLIGASWRSGA</sequence>
<evidence type="ECO:0000256" key="3">
    <source>
        <dbReference type="ARBA" id="ARBA00022553"/>
    </source>
</evidence>
<dbReference type="InterPro" id="IPR001101">
    <property type="entry name" value="Plectin_repeat"/>
</dbReference>
<protein>
    <submittedName>
        <fullName evidence="7">Epiplakin 1</fullName>
    </submittedName>
</protein>